<protein>
    <submittedName>
        <fullName evidence="1">Uncharacterized protein</fullName>
    </submittedName>
</protein>
<name>A0A1D3CXK5_9EIME</name>
<dbReference type="VEuPathDB" id="ToxoDB:cyc_04534"/>
<gene>
    <name evidence="1" type="ORF">cyc_04534</name>
</gene>
<evidence type="ECO:0000313" key="2">
    <source>
        <dbReference type="Proteomes" id="UP000095192"/>
    </source>
</evidence>
<keyword evidence="2" id="KW-1185">Reference proteome</keyword>
<dbReference type="InParanoid" id="A0A1D3CXK5"/>
<accession>A0A1D3CXK5</accession>
<reference evidence="1 2" key="1">
    <citation type="journal article" date="2016" name="BMC Genomics">
        <title>Comparative genomics reveals Cyclospora cayetanensis possesses coccidia-like metabolism and invasion components but unique surface antigens.</title>
        <authorList>
            <person name="Liu S."/>
            <person name="Wang L."/>
            <person name="Zheng H."/>
            <person name="Xu Z."/>
            <person name="Roellig D.M."/>
            <person name="Li N."/>
            <person name="Frace M.A."/>
            <person name="Tang K."/>
            <person name="Arrowood M.J."/>
            <person name="Moss D.M."/>
            <person name="Zhang L."/>
            <person name="Feng Y."/>
            <person name="Xiao L."/>
        </authorList>
    </citation>
    <scope>NUCLEOTIDE SEQUENCE [LARGE SCALE GENOMIC DNA]</scope>
    <source>
        <strain evidence="1 2">CHN_HEN01</strain>
    </source>
</reference>
<sequence length="155" mass="17724">MGSSASRQKTISPGDLVWLAKKPFIEVSGNDRAEITLVVDTGCCARIVLIDDRTGEQLAIDVVLLQGEARKILVEGLMPGSIYRILFLFRHDQGSRCRWLMNVRKKTEQTGVRIYFDTPEEKKQLEKVAAWPLFPMRQPGDFPTFYEVRTPPKLW</sequence>
<proteinExistence type="predicted"/>
<dbReference type="Proteomes" id="UP000095192">
    <property type="component" value="Unassembled WGS sequence"/>
</dbReference>
<evidence type="ECO:0000313" key="1">
    <source>
        <dbReference type="EMBL" id="OEH75926.1"/>
    </source>
</evidence>
<dbReference type="EMBL" id="JROU02001583">
    <property type="protein sequence ID" value="OEH75926.1"/>
    <property type="molecule type" value="Genomic_DNA"/>
</dbReference>
<organism evidence="1 2">
    <name type="scientific">Cyclospora cayetanensis</name>
    <dbReference type="NCBI Taxonomy" id="88456"/>
    <lineage>
        <taxon>Eukaryota</taxon>
        <taxon>Sar</taxon>
        <taxon>Alveolata</taxon>
        <taxon>Apicomplexa</taxon>
        <taxon>Conoidasida</taxon>
        <taxon>Coccidia</taxon>
        <taxon>Eucoccidiorida</taxon>
        <taxon>Eimeriorina</taxon>
        <taxon>Eimeriidae</taxon>
        <taxon>Cyclospora</taxon>
    </lineage>
</organism>
<comment type="caution">
    <text evidence="1">The sequence shown here is derived from an EMBL/GenBank/DDBJ whole genome shotgun (WGS) entry which is preliminary data.</text>
</comment>
<dbReference type="AlphaFoldDB" id="A0A1D3CXK5"/>